<dbReference type="PROSITE" id="PS51755">
    <property type="entry name" value="OMPR_PHOB"/>
    <property type="match status" value="1"/>
</dbReference>
<feature type="domain" description="OmpR/PhoB-type" evidence="9">
    <location>
        <begin position="130"/>
        <end position="224"/>
    </location>
</feature>
<keyword evidence="4 7" id="KW-0238">DNA-binding</keyword>
<evidence type="ECO:0000256" key="2">
    <source>
        <dbReference type="ARBA" id="ARBA00023012"/>
    </source>
</evidence>
<evidence type="ECO:0000256" key="3">
    <source>
        <dbReference type="ARBA" id="ARBA00023015"/>
    </source>
</evidence>
<feature type="domain" description="Response regulatory" evidence="8">
    <location>
        <begin position="12"/>
        <end position="123"/>
    </location>
</feature>
<evidence type="ECO:0000256" key="1">
    <source>
        <dbReference type="ARBA" id="ARBA00022553"/>
    </source>
</evidence>
<name>A0ABY8WUG3_9BACT</name>
<dbReference type="PANTHER" id="PTHR48111">
    <property type="entry name" value="REGULATOR OF RPOS"/>
    <property type="match status" value="1"/>
</dbReference>
<accession>A0ABY8WUG3</accession>
<dbReference type="CDD" id="cd00383">
    <property type="entry name" value="trans_reg_C"/>
    <property type="match status" value="1"/>
</dbReference>
<dbReference type="InterPro" id="IPR036388">
    <property type="entry name" value="WH-like_DNA-bd_sf"/>
</dbReference>
<dbReference type="Pfam" id="PF00072">
    <property type="entry name" value="Response_reg"/>
    <property type="match status" value="1"/>
</dbReference>
<evidence type="ECO:0000256" key="7">
    <source>
        <dbReference type="PROSITE-ProRule" id="PRU01091"/>
    </source>
</evidence>
<keyword evidence="1 6" id="KW-0597">Phosphoprotein</keyword>
<feature type="DNA-binding region" description="OmpR/PhoB-type" evidence="7">
    <location>
        <begin position="130"/>
        <end position="224"/>
    </location>
</feature>
<dbReference type="RefSeq" id="WP_376754374.1">
    <property type="nucleotide sequence ID" value="NZ_CP124550.1"/>
</dbReference>
<keyword evidence="3" id="KW-0805">Transcription regulation</keyword>
<evidence type="ECO:0000256" key="5">
    <source>
        <dbReference type="ARBA" id="ARBA00023163"/>
    </source>
</evidence>
<dbReference type="Pfam" id="PF00486">
    <property type="entry name" value="Trans_reg_C"/>
    <property type="match status" value="1"/>
</dbReference>
<evidence type="ECO:0000313" key="11">
    <source>
        <dbReference type="Proteomes" id="UP001177295"/>
    </source>
</evidence>
<dbReference type="Gene3D" id="1.10.10.10">
    <property type="entry name" value="Winged helix-like DNA-binding domain superfamily/Winged helix DNA-binding domain"/>
    <property type="match status" value="1"/>
</dbReference>
<dbReference type="InterPro" id="IPR039420">
    <property type="entry name" value="WalR-like"/>
</dbReference>
<dbReference type="SMART" id="SM00448">
    <property type="entry name" value="REC"/>
    <property type="match status" value="1"/>
</dbReference>
<keyword evidence="11" id="KW-1185">Reference proteome</keyword>
<protein>
    <submittedName>
        <fullName evidence="10">Response regulator transcription factor</fullName>
    </submittedName>
</protein>
<proteinExistence type="predicted"/>
<evidence type="ECO:0000256" key="4">
    <source>
        <dbReference type="ARBA" id="ARBA00023125"/>
    </source>
</evidence>
<reference evidence="10 11" key="1">
    <citation type="journal article" date="2023" name="Cell">
        <title>Genetic manipulation of Patescibacteria provides mechanistic insights into microbial dark matter and the epibiotic lifestyle.</title>
        <authorList>
            <person name="Wang Y."/>
            <person name="Gallagher L.A."/>
            <person name="Andrade P.A."/>
            <person name="Liu A."/>
            <person name="Humphreys I.R."/>
            <person name="Turkarslan S."/>
            <person name="Cutler K.J."/>
            <person name="Arrieta-Ortiz M.L."/>
            <person name="Li Y."/>
            <person name="Radey M.C."/>
            <person name="McLean J.S."/>
            <person name="Cong Q."/>
            <person name="Baker D."/>
            <person name="Baliga N.S."/>
            <person name="Peterson S.B."/>
            <person name="Mougous J.D."/>
        </authorList>
    </citation>
    <scope>NUCLEOTIDE SEQUENCE [LARGE SCALE GENOMIC DNA]</scope>
    <source>
        <strain evidence="10 11">ML1</strain>
    </source>
</reference>
<organism evidence="10 11">
    <name type="scientific">Candidatus Southlakia epibionticum</name>
    <dbReference type="NCBI Taxonomy" id="3043284"/>
    <lineage>
        <taxon>Bacteria</taxon>
        <taxon>Candidatus Saccharimonadota</taxon>
        <taxon>Candidatus Saccharimonadia</taxon>
        <taxon>Candidatus Saccharimonadales</taxon>
        <taxon>Candidatus Saccharimonadaceae</taxon>
        <taxon>Candidatus Southlakia</taxon>
    </lineage>
</organism>
<sequence length="229" mass="25742">MTHDNPEVAHPTILLVEDEPALREGTGRFLRTRGYRVLTADDGQSALAQIQQADAIVLDIMLPDMTGLEVLEQLRQTSNVPVLIVTALGDEATQISSFNRLADDYVTKPFSLTVLDKRLQALLRRHPPLPKRWHYGKAEVDFAAYTSQYAGQGAALTPKEIQLLKLFVSHPGRVWSRQAILDTLWANDELPFDRVIDVYVKNLRKQLHLDCIVTVKGVGYRYEAPDVVS</sequence>
<dbReference type="SUPFAM" id="SSF52172">
    <property type="entry name" value="CheY-like"/>
    <property type="match status" value="1"/>
</dbReference>
<dbReference type="InterPro" id="IPR011006">
    <property type="entry name" value="CheY-like_superfamily"/>
</dbReference>
<evidence type="ECO:0000256" key="6">
    <source>
        <dbReference type="PROSITE-ProRule" id="PRU00169"/>
    </source>
</evidence>
<keyword evidence="2" id="KW-0902">Two-component regulatory system</keyword>
<evidence type="ECO:0000259" key="9">
    <source>
        <dbReference type="PROSITE" id="PS51755"/>
    </source>
</evidence>
<dbReference type="EMBL" id="CP124550">
    <property type="protein sequence ID" value="WIO46015.1"/>
    <property type="molecule type" value="Genomic_DNA"/>
</dbReference>
<dbReference type="PANTHER" id="PTHR48111:SF21">
    <property type="entry name" value="DNA-BINDING DUAL MASTER TRANSCRIPTIONAL REGULATOR RPAA"/>
    <property type="match status" value="1"/>
</dbReference>
<evidence type="ECO:0000313" key="10">
    <source>
        <dbReference type="EMBL" id="WIO46015.1"/>
    </source>
</evidence>
<dbReference type="PROSITE" id="PS50110">
    <property type="entry name" value="RESPONSE_REGULATORY"/>
    <property type="match status" value="1"/>
</dbReference>
<dbReference type="InterPro" id="IPR001867">
    <property type="entry name" value="OmpR/PhoB-type_DNA-bd"/>
</dbReference>
<dbReference type="Gene3D" id="3.40.50.2300">
    <property type="match status" value="1"/>
</dbReference>
<dbReference type="InterPro" id="IPR001789">
    <property type="entry name" value="Sig_transdc_resp-reg_receiver"/>
</dbReference>
<feature type="modified residue" description="4-aspartylphosphate" evidence="6">
    <location>
        <position position="59"/>
    </location>
</feature>
<gene>
    <name evidence="10" type="ORF">SEML1_0389</name>
</gene>
<dbReference type="CDD" id="cd17574">
    <property type="entry name" value="REC_OmpR"/>
    <property type="match status" value="1"/>
</dbReference>
<evidence type="ECO:0000259" key="8">
    <source>
        <dbReference type="PROSITE" id="PS50110"/>
    </source>
</evidence>
<dbReference type="SMART" id="SM00862">
    <property type="entry name" value="Trans_reg_C"/>
    <property type="match status" value="1"/>
</dbReference>
<dbReference type="Proteomes" id="UP001177295">
    <property type="component" value="Chromosome"/>
</dbReference>
<keyword evidence="5" id="KW-0804">Transcription</keyword>